<evidence type="ECO:0000256" key="8">
    <source>
        <dbReference type="ARBA" id="ARBA00023136"/>
    </source>
</evidence>
<evidence type="ECO:0000256" key="11">
    <source>
        <dbReference type="ARBA" id="ARBA00030211"/>
    </source>
</evidence>
<dbReference type="InterPro" id="IPR050968">
    <property type="entry name" value="Cytochrome_c_oxidase_bac_sub4"/>
</dbReference>
<evidence type="ECO:0000256" key="10">
    <source>
        <dbReference type="ARBA" id="ARBA00030071"/>
    </source>
</evidence>
<name>A0A5R9JA36_9PROT</name>
<evidence type="ECO:0000256" key="1">
    <source>
        <dbReference type="ARBA" id="ARBA00004651"/>
    </source>
</evidence>
<feature type="transmembrane region" description="Helical" evidence="14">
    <location>
        <begin position="12"/>
        <end position="36"/>
    </location>
</feature>
<dbReference type="GO" id="GO:0009486">
    <property type="term" value="F:cytochrome bo3 ubiquinol oxidase activity"/>
    <property type="evidence" value="ECO:0007669"/>
    <property type="project" value="TreeGrafter"/>
</dbReference>
<keyword evidence="8 14" id="KW-0472">Membrane</keyword>
<comment type="subcellular location">
    <subcellularLocation>
        <location evidence="1">Cell membrane</location>
        <topology evidence="1">Multi-pass membrane protein</topology>
    </subcellularLocation>
</comment>
<evidence type="ECO:0000256" key="12">
    <source>
        <dbReference type="ARBA" id="ARBA00031887"/>
    </source>
</evidence>
<dbReference type="OrthoDB" id="7278008at2"/>
<evidence type="ECO:0000256" key="9">
    <source>
        <dbReference type="ARBA" id="ARBA00025694"/>
    </source>
</evidence>
<keyword evidence="6 14" id="KW-0812">Transmembrane</keyword>
<comment type="caution">
    <text evidence="15">The sequence shown here is derived from an EMBL/GenBank/DDBJ whole genome shotgun (WGS) entry which is preliminary data.</text>
</comment>
<dbReference type="InterPro" id="IPR005171">
    <property type="entry name" value="Cyt_c_oxidase_su4_prok"/>
</dbReference>
<evidence type="ECO:0000313" key="16">
    <source>
        <dbReference type="Proteomes" id="UP000305654"/>
    </source>
</evidence>
<evidence type="ECO:0000256" key="7">
    <source>
        <dbReference type="ARBA" id="ARBA00022989"/>
    </source>
</evidence>
<dbReference type="GO" id="GO:0005886">
    <property type="term" value="C:plasma membrane"/>
    <property type="evidence" value="ECO:0007669"/>
    <property type="project" value="UniProtKB-SubCell"/>
</dbReference>
<feature type="transmembrane region" description="Helical" evidence="14">
    <location>
        <begin position="42"/>
        <end position="62"/>
    </location>
</feature>
<feature type="transmembrane region" description="Helical" evidence="14">
    <location>
        <begin position="74"/>
        <end position="96"/>
    </location>
</feature>
<evidence type="ECO:0000256" key="13">
    <source>
        <dbReference type="ARBA" id="ARBA00032185"/>
    </source>
</evidence>
<dbReference type="Proteomes" id="UP000305654">
    <property type="component" value="Unassembled WGS sequence"/>
</dbReference>
<dbReference type="Pfam" id="PF03626">
    <property type="entry name" value="COX4_pro"/>
    <property type="match status" value="1"/>
</dbReference>
<evidence type="ECO:0000256" key="14">
    <source>
        <dbReference type="SAM" id="Phobius"/>
    </source>
</evidence>
<dbReference type="AlphaFoldDB" id="A0A5R9JA36"/>
<comment type="similarity">
    <text evidence="2">Belongs to the cytochrome c oxidase bacterial subunit 4 family.</text>
</comment>
<organism evidence="15 16">
    <name type="scientific">Lichenicoccus roseus</name>
    <dbReference type="NCBI Taxonomy" id="2683649"/>
    <lineage>
        <taxon>Bacteria</taxon>
        <taxon>Pseudomonadati</taxon>
        <taxon>Pseudomonadota</taxon>
        <taxon>Alphaproteobacteria</taxon>
        <taxon>Acetobacterales</taxon>
        <taxon>Acetobacteraceae</taxon>
        <taxon>Lichenicoccus</taxon>
    </lineage>
</organism>
<accession>A0A5R9JA36</accession>
<evidence type="ECO:0000313" key="15">
    <source>
        <dbReference type="EMBL" id="TLU71078.1"/>
    </source>
</evidence>
<reference evidence="15 16" key="1">
    <citation type="submission" date="2019-05" db="EMBL/GenBank/DDBJ databases">
        <authorList>
            <person name="Pankratov T."/>
            <person name="Grouzdev D."/>
        </authorList>
    </citation>
    <scope>NUCLEOTIDE SEQUENCE [LARGE SCALE GENOMIC DNA]</scope>
    <source>
        <strain evidence="15 16">KEBCLARHB70R</strain>
    </source>
</reference>
<evidence type="ECO:0000256" key="3">
    <source>
        <dbReference type="ARBA" id="ARBA00011700"/>
    </source>
</evidence>
<comment type="function">
    <text evidence="9">Cytochrome bo(3) ubiquinol terminal oxidase is the component of the aerobic respiratory chain of E.coli that predominates when cells are grown at high aeration. Has proton pump activity across the membrane in addition to electron transfer, pumping 2 protons/electron.</text>
</comment>
<keyword evidence="7 14" id="KW-1133">Transmembrane helix</keyword>
<dbReference type="RefSeq" id="WP_138327434.1">
    <property type="nucleotide sequence ID" value="NZ_VCDI01000008.1"/>
</dbReference>
<comment type="subunit">
    <text evidence="3">Heterooctamer of two A chains, two B chains, two C chains and two D chains.</text>
</comment>
<dbReference type="PANTHER" id="PTHR36835">
    <property type="entry name" value="CYTOCHROME BO(3) UBIQUINOL OXIDASE SUBUNIT 4"/>
    <property type="match status" value="1"/>
</dbReference>
<keyword evidence="16" id="KW-1185">Reference proteome</keyword>
<evidence type="ECO:0000256" key="4">
    <source>
        <dbReference type="ARBA" id="ARBA00014689"/>
    </source>
</evidence>
<dbReference type="EMBL" id="VCDI01000008">
    <property type="protein sequence ID" value="TLU71078.1"/>
    <property type="molecule type" value="Genomic_DNA"/>
</dbReference>
<evidence type="ECO:0000256" key="2">
    <source>
        <dbReference type="ARBA" id="ARBA00008079"/>
    </source>
</evidence>
<dbReference type="GO" id="GO:0015078">
    <property type="term" value="F:proton transmembrane transporter activity"/>
    <property type="evidence" value="ECO:0007669"/>
    <property type="project" value="TreeGrafter"/>
</dbReference>
<gene>
    <name evidence="15" type="ORF">FE263_18040</name>
</gene>
<evidence type="ECO:0000256" key="5">
    <source>
        <dbReference type="ARBA" id="ARBA00022475"/>
    </source>
</evidence>
<protein>
    <recommendedName>
        <fullName evidence="4">Cytochrome bo(3) ubiquinol oxidase subunit 4</fullName>
    </recommendedName>
    <alternativeName>
        <fullName evidence="13">Cytochrome o ubiquinol oxidase subunit 4</fullName>
    </alternativeName>
    <alternativeName>
        <fullName evidence="10">Oxidase bo(3) subunit 4</fullName>
    </alternativeName>
    <alternativeName>
        <fullName evidence="11">Ubiquinol oxidase polypeptide IV</fullName>
    </alternativeName>
    <alternativeName>
        <fullName evidence="12">Ubiquinol oxidase subunit 4</fullName>
    </alternativeName>
</protein>
<dbReference type="GO" id="GO:0009319">
    <property type="term" value="C:cytochrome o ubiquinol oxidase complex"/>
    <property type="evidence" value="ECO:0007669"/>
    <property type="project" value="TreeGrafter"/>
</dbReference>
<dbReference type="GO" id="GO:0019646">
    <property type="term" value="P:aerobic electron transport chain"/>
    <property type="evidence" value="ECO:0007669"/>
    <property type="project" value="TreeGrafter"/>
</dbReference>
<sequence>MSTPRRRRTETLPYVIGYGLSLLLTSIAFGLVWQHVLSGHTALFAVLGLGLAQILVHFRCFLHIDLRRNSLPDLQLLLFSSMIIALMVSGTLVVLINLHSRMMGP</sequence>
<dbReference type="GO" id="GO:0015990">
    <property type="term" value="P:electron transport coupled proton transport"/>
    <property type="evidence" value="ECO:0007669"/>
    <property type="project" value="TreeGrafter"/>
</dbReference>
<evidence type="ECO:0000256" key="6">
    <source>
        <dbReference type="ARBA" id="ARBA00022692"/>
    </source>
</evidence>
<keyword evidence="5" id="KW-1003">Cell membrane</keyword>
<dbReference type="PANTHER" id="PTHR36835:SF1">
    <property type="entry name" value="CYTOCHROME BO(3) UBIQUINOL OXIDASE SUBUNIT 4"/>
    <property type="match status" value="1"/>
</dbReference>
<proteinExistence type="inferred from homology"/>